<keyword evidence="1" id="KW-0812">Transmembrane</keyword>
<feature type="transmembrane region" description="Helical" evidence="1">
    <location>
        <begin position="71"/>
        <end position="88"/>
    </location>
</feature>
<keyword evidence="1" id="KW-0472">Membrane</keyword>
<evidence type="ECO:0000313" key="2">
    <source>
        <dbReference type="EMBL" id="XBH23072.1"/>
    </source>
</evidence>
<keyword evidence="1" id="KW-1133">Transmembrane helix</keyword>
<evidence type="ECO:0000256" key="1">
    <source>
        <dbReference type="SAM" id="Phobius"/>
    </source>
</evidence>
<accession>A0AAU7E110</accession>
<dbReference type="AlphaFoldDB" id="A0AAU7E110"/>
<dbReference type="Pfam" id="PF12650">
    <property type="entry name" value="DUF3784"/>
    <property type="match status" value="1"/>
</dbReference>
<protein>
    <submittedName>
        <fullName evidence="2">DUF3784 domain-containing protein</fullName>
    </submittedName>
</protein>
<reference evidence="2" key="1">
    <citation type="submission" date="2024-02" db="EMBL/GenBank/DDBJ databases">
        <title>Tomenella chthoni gen. nov. sp. nov., a member of the family Jonesiaceae isolated from bat guano.</title>
        <authorList>
            <person name="Miller S.L."/>
            <person name="King J."/>
            <person name="Sankaranarayanan K."/>
            <person name="Lawson P.A."/>
        </authorList>
    </citation>
    <scope>NUCLEOTIDE SEQUENCE</scope>
    <source>
        <strain evidence="2">BS-20</strain>
    </source>
</reference>
<name>A0AAU7E110_9MICO</name>
<sequence length="92" mass="9938">MEMTLIYAGLAFVIFGFLVGVKKMVWLLAGYNHKLVTDQNKLANLVGVTFAVLGFGLLVSGVFAFADVQTVITIAVVLILAEVAYVNLKMVD</sequence>
<proteinExistence type="predicted"/>
<dbReference type="InterPro" id="IPR017259">
    <property type="entry name" value="UCP037672"/>
</dbReference>
<feature type="transmembrane region" description="Helical" evidence="1">
    <location>
        <begin position="6"/>
        <end position="30"/>
    </location>
</feature>
<feature type="transmembrane region" description="Helical" evidence="1">
    <location>
        <begin position="42"/>
        <end position="65"/>
    </location>
</feature>
<organism evidence="2">
    <name type="scientific">Jonesiaceae bacterium BS-20</name>
    <dbReference type="NCBI Taxonomy" id="3120821"/>
    <lineage>
        <taxon>Bacteria</taxon>
        <taxon>Bacillati</taxon>
        <taxon>Actinomycetota</taxon>
        <taxon>Actinomycetes</taxon>
        <taxon>Micrococcales</taxon>
        <taxon>Jonesiaceae</taxon>
    </lineage>
</organism>
<dbReference type="EMBL" id="CP146203">
    <property type="protein sequence ID" value="XBH23072.1"/>
    <property type="molecule type" value="Genomic_DNA"/>
</dbReference>
<gene>
    <name evidence="2" type="ORF">V5R04_07655</name>
</gene>